<keyword evidence="3" id="KW-1185">Reference proteome</keyword>
<evidence type="ECO:0000313" key="3">
    <source>
        <dbReference type="Proteomes" id="UP001597337"/>
    </source>
</evidence>
<gene>
    <name evidence="2" type="ORF">ACFSJC_12495</name>
</gene>
<reference evidence="3" key="1">
    <citation type="journal article" date="2019" name="Int. J. Syst. Evol. Microbiol.">
        <title>The Global Catalogue of Microorganisms (GCM) 10K type strain sequencing project: providing services to taxonomists for standard genome sequencing and annotation.</title>
        <authorList>
            <consortium name="The Broad Institute Genomics Platform"/>
            <consortium name="The Broad Institute Genome Sequencing Center for Infectious Disease"/>
            <person name="Wu L."/>
            <person name="Ma J."/>
        </authorList>
    </citation>
    <scope>NUCLEOTIDE SEQUENCE [LARGE SCALE GENOMIC DNA]</scope>
    <source>
        <strain evidence="3">KACC 12597</strain>
    </source>
</reference>
<sequence>MSDAPFDLVDAKDTFTDSDWFHTCRETQTPYVVVRSGERSADVLWDYITLPPCCDARLRRNFSALEREARAIFERFSQPESYLRIKPTMICFDHLRVDQAKSAAAALYRLITHYLPETVITRSTAISTDSQRPLPPTDRPKTRSLWVEESGLA</sequence>
<accession>A0ABW4YAM9</accession>
<name>A0ABW4YAM9_9GAMM</name>
<evidence type="ECO:0000256" key="1">
    <source>
        <dbReference type="SAM" id="MobiDB-lite"/>
    </source>
</evidence>
<protein>
    <submittedName>
        <fullName evidence="2">Uncharacterized protein</fullName>
    </submittedName>
</protein>
<dbReference type="EMBL" id="JBHUHX010000032">
    <property type="protein sequence ID" value="MFD2112660.1"/>
    <property type="molecule type" value="Genomic_DNA"/>
</dbReference>
<feature type="region of interest" description="Disordered" evidence="1">
    <location>
        <begin position="126"/>
        <end position="153"/>
    </location>
</feature>
<comment type="caution">
    <text evidence="2">The sequence shown here is derived from an EMBL/GenBank/DDBJ whole genome shotgun (WGS) entry which is preliminary data.</text>
</comment>
<organism evidence="2 3">
    <name type="scientific">Thiorhodococcus fuscus</name>
    <dbReference type="NCBI Taxonomy" id="527200"/>
    <lineage>
        <taxon>Bacteria</taxon>
        <taxon>Pseudomonadati</taxon>
        <taxon>Pseudomonadota</taxon>
        <taxon>Gammaproteobacteria</taxon>
        <taxon>Chromatiales</taxon>
        <taxon>Chromatiaceae</taxon>
        <taxon>Thiorhodococcus</taxon>
    </lineage>
</organism>
<dbReference type="RefSeq" id="WP_386027161.1">
    <property type="nucleotide sequence ID" value="NZ_JBHUHX010000032.1"/>
</dbReference>
<dbReference type="Proteomes" id="UP001597337">
    <property type="component" value="Unassembled WGS sequence"/>
</dbReference>
<evidence type="ECO:0000313" key="2">
    <source>
        <dbReference type="EMBL" id="MFD2112660.1"/>
    </source>
</evidence>
<proteinExistence type="predicted"/>